<evidence type="ECO:0000256" key="11">
    <source>
        <dbReference type="SAM" id="Coils"/>
    </source>
</evidence>
<dbReference type="InterPro" id="IPR002490">
    <property type="entry name" value="V-ATPase_116kDa_su"/>
</dbReference>
<organism evidence="13 14">
    <name type="scientific">Methanothrix harundinacea</name>
    <dbReference type="NCBI Taxonomy" id="301375"/>
    <lineage>
        <taxon>Archaea</taxon>
        <taxon>Methanobacteriati</taxon>
        <taxon>Methanobacteriota</taxon>
        <taxon>Stenosarchaea group</taxon>
        <taxon>Methanomicrobia</taxon>
        <taxon>Methanotrichales</taxon>
        <taxon>Methanotrichaceae</taxon>
        <taxon>Methanothrix</taxon>
    </lineage>
</organism>
<dbReference type="GO" id="GO:0007035">
    <property type="term" value="P:vacuolar acidification"/>
    <property type="evidence" value="ECO:0007669"/>
    <property type="project" value="TreeGrafter"/>
</dbReference>
<reference evidence="14 15" key="2">
    <citation type="journal article" date="2015" name="MBio">
        <title>Genome-Resolved Metagenomic Analysis Reveals Roles for Candidate Phyla and Other Microbial Community Members in Biogeochemical Transformations in Oil Reservoirs.</title>
        <authorList>
            <person name="Hu P."/>
            <person name="Tom L."/>
            <person name="Singh A."/>
            <person name="Thomas B.C."/>
            <person name="Baker B.J."/>
            <person name="Piceno Y.M."/>
            <person name="Andersen G.L."/>
            <person name="Banfield J.F."/>
        </authorList>
    </citation>
    <scope>NUCLEOTIDE SEQUENCE [LARGE SCALE GENOMIC DNA]</scope>
    <source>
        <strain evidence="12">57_489</strain>
    </source>
</reference>
<dbReference type="GO" id="GO:0033179">
    <property type="term" value="C:proton-transporting V-type ATPase, V0 domain"/>
    <property type="evidence" value="ECO:0007669"/>
    <property type="project" value="InterPro"/>
</dbReference>
<dbReference type="GO" id="GO:0016471">
    <property type="term" value="C:vacuolar proton-transporting V-type ATPase complex"/>
    <property type="evidence" value="ECO:0007669"/>
    <property type="project" value="TreeGrafter"/>
</dbReference>
<feature type="transmembrane region" description="Helical" evidence="10">
    <location>
        <begin position="467"/>
        <end position="490"/>
    </location>
</feature>
<dbReference type="AlphaFoldDB" id="A0A101ILI6"/>
<dbReference type="Proteomes" id="UP000057043">
    <property type="component" value="Unassembled WGS sequence"/>
</dbReference>
<evidence type="ECO:0000256" key="6">
    <source>
        <dbReference type="ARBA" id="ARBA00023065"/>
    </source>
</evidence>
<evidence type="ECO:0000256" key="4">
    <source>
        <dbReference type="ARBA" id="ARBA00022692"/>
    </source>
</evidence>
<dbReference type="Gene3D" id="1.20.1460.20">
    <property type="match status" value="1"/>
</dbReference>
<evidence type="ECO:0000313" key="12">
    <source>
        <dbReference type="EMBL" id="KUK44156.1"/>
    </source>
</evidence>
<evidence type="ECO:0000256" key="5">
    <source>
        <dbReference type="ARBA" id="ARBA00022989"/>
    </source>
</evidence>
<dbReference type="Pfam" id="PF01496">
    <property type="entry name" value="V_ATPase_I"/>
    <property type="match status" value="2"/>
</dbReference>
<evidence type="ECO:0000256" key="10">
    <source>
        <dbReference type="RuleBase" id="RU361189"/>
    </source>
</evidence>
<feature type="transmembrane region" description="Helical" evidence="10">
    <location>
        <begin position="420"/>
        <end position="443"/>
    </location>
</feature>
<accession>A0A101ILI6</accession>
<dbReference type="GO" id="GO:0051117">
    <property type="term" value="F:ATPase binding"/>
    <property type="evidence" value="ECO:0007669"/>
    <property type="project" value="TreeGrafter"/>
</dbReference>
<name>A0A101ILI6_9EURY</name>
<comment type="caution">
    <text evidence="13">The sequence shown here is derived from an EMBL/GenBank/DDBJ whole genome shotgun (WGS) entry which is preliminary data.</text>
</comment>
<evidence type="ECO:0000313" key="13">
    <source>
        <dbReference type="EMBL" id="KUK97308.1"/>
    </source>
</evidence>
<keyword evidence="6 10" id="KW-0406">Ion transport</keyword>
<keyword evidence="7 10" id="KW-0472">Membrane</keyword>
<evidence type="ECO:0000256" key="7">
    <source>
        <dbReference type="ARBA" id="ARBA00023136"/>
    </source>
</evidence>
<evidence type="ECO:0000256" key="3">
    <source>
        <dbReference type="ARBA" id="ARBA00022448"/>
    </source>
</evidence>
<keyword evidence="3 10" id="KW-0813">Transport</keyword>
<dbReference type="EMBL" id="LGFT01000033">
    <property type="protein sequence ID" value="KUK44156.1"/>
    <property type="molecule type" value="Genomic_DNA"/>
</dbReference>
<keyword evidence="4 10" id="KW-0812">Transmembrane</keyword>
<feature type="transmembrane region" description="Helical" evidence="10">
    <location>
        <begin position="560"/>
        <end position="580"/>
    </location>
</feature>
<dbReference type="PANTHER" id="PTHR11629">
    <property type="entry name" value="VACUOLAR PROTON ATPASES"/>
    <property type="match status" value="1"/>
</dbReference>
<dbReference type="Gene3D" id="3.30.70.2170">
    <property type="match status" value="1"/>
</dbReference>
<dbReference type="PATRIC" id="fig|301375.6.peg.382"/>
<comment type="similarity">
    <text evidence="2 10">Belongs to the V-ATPase 116 kDa subunit family.</text>
</comment>
<protein>
    <recommendedName>
        <fullName evidence="9 10">A-type ATP synthase subunit I</fullName>
    </recommendedName>
</protein>
<keyword evidence="11" id="KW-0175">Coiled coil</keyword>
<comment type="function">
    <text evidence="8">Component of the A-type ATP synthase that produces ATP from ADP in the presence of a proton gradient across the membrane.</text>
</comment>
<dbReference type="PANTHER" id="PTHR11629:SF63">
    <property type="entry name" value="V-TYPE PROTON ATPASE SUBUNIT A"/>
    <property type="match status" value="1"/>
</dbReference>
<gene>
    <name evidence="12" type="ORF">XD72_1480</name>
    <name evidence="13" type="ORF">XE07_0463</name>
</gene>
<evidence type="ECO:0000256" key="9">
    <source>
        <dbReference type="ARBA" id="ARBA00068671"/>
    </source>
</evidence>
<sequence length="650" mass="72459">MFRPVQMRRLHIVALSKYKYPLMKRLHELGVVQITDVGRMMDSPEWTQILENQPSDPAIRQITAHVMSLNKIIDFFDAVSPLPEDNFFKFLFRPSPPKVIAAEKLYGTKLLESTDGLLEEANAAVKEPEERLNRVTSELGELSEKVESLEKIRDFRVDLADVVKTDLLNVFIGVAPRERTDEISNKLSEITDGICYVASQGIFETESVVLVAALTEKSKDVSDHLRRLGFERIDVSGLSGTPADALSELNGRIAALNSEAESLRSEVAKIAEIWRDKLLAHRELLLIERDRLDVVTNFMRTDETFFLVGWIPATSINSVKEEVFKVTKGYSVVKETNPNPTPEDTPVHLQNPPFIRHFQLLTELFGRPKYNEIDPTFMLAPAFMLFFGIMLTDAVYGVMMTVLGLLLLRGGGRYSSSVKDFGVIFTAIGCATIGFGILTGGYLGDFAREYVGITALSPIIFDPMVDVQFFLILVLVIGLIHLNLGLLLGFKENVQRKEYKDAFGDQFWLFPLQIGIALLAMGMDLAGASLCLIGIIIVAIIHGPLFFFDITGYLGDVLSYARLLALGLATSGIAMTVNILSSMVEGVPLIGIALGALVFVIGHIFNWGMNGLGGFVHGIRLHYVEFFNKFYEGGGSEYRPYRIRRELTRE</sequence>
<evidence type="ECO:0000256" key="1">
    <source>
        <dbReference type="ARBA" id="ARBA00004141"/>
    </source>
</evidence>
<evidence type="ECO:0000313" key="15">
    <source>
        <dbReference type="Proteomes" id="UP000057043"/>
    </source>
</evidence>
<feature type="transmembrane region" description="Helical" evidence="10">
    <location>
        <begin position="383"/>
        <end position="408"/>
    </location>
</feature>
<reference evidence="13" key="1">
    <citation type="journal article" date="2015" name="MBio">
        <title>Genome-resolved metagenomic analysis reveals roles for candidate phyla and other microbial community members in biogeochemical transformations in oil reservoirs.</title>
        <authorList>
            <person name="Hu P."/>
            <person name="Tom L."/>
            <person name="Singh A."/>
            <person name="Thomas B.C."/>
            <person name="Baker B.J."/>
            <person name="Piceno Y.M."/>
            <person name="Andersen G.L."/>
            <person name="Banfield J.F."/>
        </authorList>
    </citation>
    <scope>NUCLEOTIDE SEQUENCE [LARGE SCALE GENOMIC DNA]</scope>
    <source>
        <strain evidence="13">56_747</strain>
    </source>
</reference>
<proteinExistence type="inferred from homology"/>
<dbReference type="Proteomes" id="UP000053961">
    <property type="component" value="Unassembled WGS sequence"/>
</dbReference>
<feature type="coiled-coil region" evidence="11">
    <location>
        <begin position="118"/>
        <end position="152"/>
    </location>
</feature>
<keyword evidence="5 10" id="KW-1133">Transmembrane helix</keyword>
<feature type="transmembrane region" description="Helical" evidence="10">
    <location>
        <begin position="527"/>
        <end position="548"/>
    </location>
</feature>
<evidence type="ECO:0000256" key="2">
    <source>
        <dbReference type="ARBA" id="ARBA00009904"/>
    </source>
</evidence>
<dbReference type="Gene3D" id="3.30.70.2750">
    <property type="match status" value="1"/>
</dbReference>
<feature type="coiled-coil region" evidence="11">
    <location>
        <begin position="246"/>
        <end position="273"/>
    </location>
</feature>
<evidence type="ECO:0000313" key="14">
    <source>
        <dbReference type="Proteomes" id="UP000053961"/>
    </source>
</evidence>
<comment type="subcellular location">
    <subcellularLocation>
        <location evidence="1">Membrane</location>
        <topology evidence="1">Multi-pass membrane protein</topology>
    </subcellularLocation>
</comment>
<feature type="transmembrane region" description="Helical" evidence="10">
    <location>
        <begin position="586"/>
        <end position="605"/>
    </location>
</feature>
<dbReference type="GO" id="GO:0046961">
    <property type="term" value="F:proton-transporting ATPase activity, rotational mechanism"/>
    <property type="evidence" value="ECO:0007669"/>
    <property type="project" value="InterPro"/>
</dbReference>
<dbReference type="EMBL" id="LGHB01000003">
    <property type="protein sequence ID" value="KUK97308.1"/>
    <property type="molecule type" value="Genomic_DNA"/>
</dbReference>
<evidence type="ECO:0000256" key="8">
    <source>
        <dbReference type="ARBA" id="ARBA00059506"/>
    </source>
</evidence>